<gene>
    <name evidence="3" type="ORF">N7517_010471</name>
</gene>
<accession>A0A9W9R8V5</accession>
<dbReference type="PROSITE" id="PS50405">
    <property type="entry name" value="GST_CTER"/>
    <property type="match status" value="1"/>
</dbReference>
<dbReference type="OrthoDB" id="422574at2759"/>
<dbReference type="SUPFAM" id="SSF47616">
    <property type="entry name" value="GST C-terminal domain-like"/>
    <property type="match status" value="1"/>
</dbReference>
<reference evidence="3" key="2">
    <citation type="journal article" date="2023" name="IMA Fungus">
        <title>Comparative genomic study of the Penicillium genus elucidates a diverse pangenome and 15 lateral gene transfer events.</title>
        <authorList>
            <person name="Petersen C."/>
            <person name="Sorensen T."/>
            <person name="Nielsen M.R."/>
            <person name="Sondergaard T.E."/>
            <person name="Sorensen J.L."/>
            <person name="Fitzpatrick D.A."/>
            <person name="Frisvad J.C."/>
            <person name="Nielsen K.L."/>
        </authorList>
    </citation>
    <scope>NUCLEOTIDE SEQUENCE</scope>
    <source>
        <strain evidence="3">IBT 3081</strain>
    </source>
</reference>
<organism evidence="3 4">
    <name type="scientific">Penicillium concentricum</name>
    <dbReference type="NCBI Taxonomy" id="293559"/>
    <lineage>
        <taxon>Eukaryota</taxon>
        <taxon>Fungi</taxon>
        <taxon>Dikarya</taxon>
        <taxon>Ascomycota</taxon>
        <taxon>Pezizomycotina</taxon>
        <taxon>Eurotiomycetes</taxon>
        <taxon>Eurotiomycetidae</taxon>
        <taxon>Eurotiales</taxon>
        <taxon>Aspergillaceae</taxon>
        <taxon>Penicillium</taxon>
    </lineage>
</organism>
<evidence type="ECO:0000313" key="3">
    <source>
        <dbReference type="EMBL" id="KAJ5355862.1"/>
    </source>
</evidence>
<dbReference type="InterPro" id="IPR010987">
    <property type="entry name" value="Glutathione-S-Trfase_C-like"/>
</dbReference>
<comment type="similarity">
    <text evidence="1">Belongs to the GST superfamily.</text>
</comment>
<dbReference type="InterPro" id="IPR036249">
    <property type="entry name" value="Thioredoxin-like_sf"/>
</dbReference>
<dbReference type="PANTHER" id="PTHR44051:SF8">
    <property type="entry name" value="GLUTATHIONE S-TRANSFERASE GSTA"/>
    <property type="match status" value="1"/>
</dbReference>
<dbReference type="InterPro" id="IPR004045">
    <property type="entry name" value="Glutathione_S-Trfase_N"/>
</dbReference>
<dbReference type="InterPro" id="IPR004046">
    <property type="entry name" value="GST_C"/>
</dbReference>
<dbReference type="Proteomes" id="UP001147752">
    <property type="component" value="Unassembled WGS sequence"/>
</dbReference>
<proteinExistence type="inferred from homology"/>
<evidence type="ECO:0000256" key="1">
    <source>
        <dbReference type="ARBA" id="ARBA00007409"/>
    </source>
</evidence>
<dbReference type="GeneID" id="81467377"/>
<evidence type="ECO:0000313" key="4">
    <source>
        <dbReference type="Proteomes" id="UP001147752"/>
    </source>
</evidence>
<dbReference type="Pfam" id="PF00043">
    <property type="entry name" value="GST_C"/>
    <property type="match status" value="1"/>
</dbReference>
<name>A0A9W9R8V5_9EURO</name>
<dbReference type="Gene3D" id="1.20.1050.10">
    <property type="match status" value="1"/>
</dbReference>
<dbReference type="RefSeq" id="XP_056574009.1">
    <property type="nucleotide sequence ID" value="XM_056728194.1"/>
</dbReference>
<keyword evidence="4" id="KW-1185">Reference proteome</keyword>
<reference evidence="3" key="1">
    <citation type="submission" date="2022-12" db="EMBL/GenBank/DDBJ databases">
        <authorList>
            <person name="Petersen C."/>
        </authorList>
    </citation>
    <scope>NUCLEOTIDE SEQUENCE</scope>
    <source>
        <strain evidence="3">IBT 3081</strain>
    </source>
</reference>
<dbReference type="EMBL" id="JAPZBT010000006">
    <property type="protein sequence ID" value="KAJ5355862.1"/>
    <property type="molecule type" value="Genomic_DNA"/>
</dbReference>
<comment type="caution">
    <text evidence="3">The sequence shown here is derived from an EMBL/GenBank/DDBJ whole genome shotgun (WGS) entry which is preliminary data.</text>
</comment>
<dbReference type="AlphaFoldDB" id="A0A9W9R8V5"/>
<protein>
    <submittedName>
        <fullName evidence="3">Glutathione S-transferase</fullName>
    </submittedName>
</protein>
<feature type="domain" description="GST C-terminal" evidence="2">
    <location>
        <begin position="126"/>
        <end position="264"/>
    </location>
</feature>
<dbReference type="InterPro" id="IPR036282">
    <property type="entry name" value="Glutathione-S-Trfase_C_sf"/>
</dbReference>
<dbReference type="Gene3D" id="3.40.30.10">
    <property type="entry name" value="Glutaredoxin"/>
    <property type="match status" value="1"/>
</dbReference>
<dbReference type="SUPFAM" id="SSF52833">
    <property type="entry name" value="Thioredoxin-like"/>
    <property type="match status" value="1"/>
</dbReference>
<dbReference type="PANTHER" id="PTHR44051">
    <property type="entry name" value="GLUTATHIONE S-TRANSFERASE-RELATED"/>
    <property type="match status" value="1"/>
</dbReference>
<dbReference type="Pfam" id="PF13409">
    <property type="entry name" value="GST_N_2"/>
    <property type="match status" value="1"/>
</dbReference>
<sequence length="264" mass="30616">MSFYVAETPERVKKAQGLHLITSLTPNGRKVHILLEELKDAYGLAWTTSLIDLDKNEQKKDWFLRLNPNGTSFPLNISFPRLIKNPGRIPILIDNDTSPPHVVMESSAELLYLVNLDRNNLFWFSDPIEQSEAFQWLIFWHASGQPNQGQYNFFRNNEQTHVDRFKRELLRVYDVLEIRLSGRFGGGAREYLAGKDEGKYSIADINAWAWIRNIRRIGFSEDELAQLPHLQQWVDRIAVRPAVERGLGECYDEDVHPELLLETP</sequence>
<evidence type="ECO:0000259" key="2">
    <source>
        <dbReference type="PROSITE" id="PS50405"/>
    </source>
</evidence>